<dbReference type="AlphaFoldDB" id="A0A433NRF6"/>
<dbReference type="PANTHER" id="PTHR43300">
    <property type="entry name" value="ACETYLTRANSFERASE"/>
    <property type="match status" value="1"/>
</dbReference>
<protein>
    <submittedName>
        <fullName evidence="6">Hexapeptide transferase</fullName>
    </submittedName>
</protein>
<dbReference type="Proteomes" id="UP000268857">
    <property type="component" value="Unassembled WGS sequence"/>
</dbReference>
<dbReference type="PANTHER" id="PTHR43300:SF10">
    <property type="entry name" value="2,3,4,5-TETRAHYDROPYRIDINE-2,6-DICARBOXYLATE N-ACETYLTRANSFERASE"/>
    <property type="match status" value="1"/>
</dbReference>
<evidence type="ECO:0000256" key="1">
    <source>
        <dbReference type="ARBA" id="ARBA00022605"/>
    </source>
</evidence>
<dbReference type="PROSITE" id="PS00101">
    <property type="entry name" value="HEXAPEP_TRANSFERASES"/>
    <property type="match status" value="1"/>
</dbReference>
<evidence type="ECO:0000256" key="2">
    <source>
        <dbReference type="ARBA" id="ARBA00022679"/>
    </source>
</evidence>
<dbReference type="STRING" id="211165.GCA_000317285_05133"/>
<name>A0A433NRF6_CHLFR</name>
<dbReference type="Pfam" id="PF00132">
    <property type="entry name" value="Hexapep"/>
    <property type="match status" value="1"/>
</dbReference>
<evidence type="ECO:0000256" key="4">
    <source>
        <dbReference type="ARBA" id="ARBA00022915"/>
    </source>
</evidence>
<keyword evidence="7" id="KW-1185">Reference proteome</keyword>
<dbReference type="InterPro" id="IPR001451">
    <property type="entry name" value="Hexapep"/>
</dbReference>
<dbReference type="InterPro" id="IPR050179">
    <property type="entry name" value="Trans_hexapeptide_repeat"/>
</dbReference>
<dbReference type="InterPro" id="IPR011004">
    <property type="entry name" value="Trimer_LpxA-like_sf"/>
</dbReference>
<dbReference type="GO" id="GO:0031470">
    <property type="term" value="C:carboxysome"/>
    <property type="evidence" value="ECO:0007669"/>
    <property type="project" value="UniProtKB-ARBA"/>
</dbReference>
<sequence length="235" mass="25623">MFEQVTSRIVKAVHGSQELKLDPEYELGLAEYLRHKYGNNGLIELYARFAVGDGDFDALMRRVIWRAVANRFGNGVRISSGVGFKHLETFEIGNQVFIGSQSYLQGRFDGKCVIGNHVWIGPQSYFDARDLIIEDYVGWGPGAKVLGSTHTGLPIDIPIIQTDLEIKSVRIEAGADIGMNAAILPGVTIGKGSIVGAGAVVTKDVSPFAIVAGVPAKFLRWREGYEPSENNENAK</sequence>
<dbReference type="GO" id="GO:0043886">
    <property type="term" value="F:structural constituent of carboxysome shell"/>
    <property type="evidence" value="ECO:0007669"/>
    <property type="project" value="UniProtKB-ARBA"/>
</dbReference>
<comment type="caution">
    <text evidence="6">The sequence shown here is derived from an EMBL/GenBank/DDBJ whole genome shotgun (WGS) entry which is preliminary data.</text>
</comment>
<keyword evidence="4" id="KW-0220">Diaminopimelate biosynthesis</keyword>
<evidence type="ECO:0000256" key="5">
    <source>
        <dbReference type="ARBA" id="ARBA00023154"/>
    </source>
</evidence>
<dbReference type="GO" id="GO:0019877">
    <property type="term" value="P:diaminopimelate biosynthetic process"/>
    <property type="evidence" value="ECO:0007669"/>
    <property type="project" value="UniProtKB-KW"/>
</dbReference>
<evidence type="ECO:0000256" key="3">
    <source>
        <dbReference type="ARBA" id="ARBA00022737"/>
    </source>
</evidence>
<keyword evidence="3" id="KW-0677">Repeat</keyword>
<evidence type="ECO:0000313" key="6">
    <source>
        <dbReference type="EMBL" id="RUR86781.1"/>
    </source>
</evidence>
<accession>A0A433NRF6</accession>
<dbReference type="RefSeq" id="WP_016874303.1">
    <property type="nucleotide sequence ID" value="NZ_AJLN01000116.1"/>
</dbReference>
<dbReference type="GO" id="GO:0009085">
    <property type="term" value="P:lysine biosynthetic process"/>
    <property type="evidence" value="ECO:0007669"/>
    <property type="project" value="UniProtKB-KW"/>
</dbReference>
<dbReference type="EMBL" id="RSCJ01000001">
    <property type="protein sequence ID" value="RUR86781.1"/>
    <property type="molecule type" value="Genomic_DNA"/>
</dbReference>
<proteinExistence type="predicted"/>
<dbReference type="InterPro" id="IPR018357">
    <property type="entry name" value="Hexapep_transf_CS"/>
</dbReference>
<dbReference type="Gene3D" id="2.160.10.10">
    <property type="entry name" value="Hexapeptide repeat proteins"/>
    <property type="match status" value="1"/>
</dbReference>
<keyword evidence="2 6" id="KW-0808">Transferase</keyword>
<organism evidence="6 7">
    <name type="scientific">Chlorogloeopsis fritschii PCC 6912</name>
    <dbReference type="NCBI Taxonomy" id="211165"/>
    <lineage>
        <taxon>Bacteria</taxon>
        <taxon>Bacillati</taxon>
        <taxon>Cyanobacteriota</taxon>
        <taxon>Cyanophyceae</taxon>
        <taxon>Nostocales</taxon>
        <taxon>Chlorogloeopsidaceae</taxon>
        <taxon>Chlorogloeopsis</taxon>
    </lineage>
</organism>
<evidence type="ECO:0000313" key="7">
    <source>
        <dbReference type="Proteomes" id="UP000268857"/>
    </source>
</evidence>
<reference evidence="6 7" key="1">
    <citation type="journal article" date="2019" name="Genome Biol. Evol.">
        <title>Day and night: Metabolic profiles and evolutionary relationships of six axenic non-marine cyanobacteria.</title>
        <authorList>
            <person name="Will S.E."/>
            <person name="Henke P."/>
            <person name="Boedeker C."/>
            <person name="Huang S."/>
            <person name="Brinkmann H."/>
            <person name="Rohde M."/>
            <person name="Jarek M."/>
            <person name="Friedl T."/>
            <person name="Seufert S."/>
            <person name="Schumacher M."/>
            <person name="Overmann J."/>
            <person name="Neumann-Schaal M."/>
            <person name="Petersen J."/>
        </authorList>
    </citation>
    <scope>NUCLEOTIDE SEQUENCE [LARGE SCALE GENOMIC DNA]</scope>
    <source>
        <strain evidence="6 7">PCC 6912</strain>
    </source>
</reference>
<dbReference type="OrthoDB" id="9815592at2"/>
<dbReference type="CDD" id="cd04647">
    <property type="entry name" value="LbH_MAT_like"/>
    <property type="match status" value="1"/>
</dbReference>
<dbReference type="SUPFAM" id="SSF51161">
    <property type="entry name" value="Trimeric LpxA-like enzymes"/>
    <property type="match status" value="1"/>
</dbReference>
<dbReference type="GO" id="GO:0016740">
    <property type="term" value="F:transferase activity"/>
    <property type="evidence" value="ECO:0007669"/>
    <property type="project" value="UniProtKB-KW"/>
</dbReference>
<keyword evidence="5" id="KW-0457">Lysine biosynthesis</keyword>
<gene>
    <name evidence="6" type="ORF">PCC6912_02240</name>
</gene>
<keyword evidence="1" id="KW-0028">Amino-acid biosynthesis</keyword>